<reference evidence="1 2" key="1">
    <citation type="submission" date="2019-12" db="EMBL/GenBank/DDBJ databases">
        <title>A genome sequence resource for the geographically widespread anthracnose pathogen Colletotrichum asianum.</title>
        <authorList>
            <person name="Meng Y."/>
        </authorList>
    </citation>
    <scope>NUCLEOTIDE SEQUENCE [LARGE SCALE GENOMIC DNA]</scope>
    <source>
        <strain evidence="1 2">ICMP 18580</strain>
    </source>
</reference>
<evidence type="ECO:0008006" key="3">
    <source>
        <dbReference type="Google" id="ProtNLM"/>
    </source>
</evidence>
<dbReference type="PANTHER" id="PTHR21310:SF15">
    <property type="entry name" value="AMINOGLYCOSIDE PHOSPHOTRANSFERASE DOMAIN-CONTAINING PROTEIN"/>
    <property type="match status" value="1"/>
</dbReference>
<protein>
    <recommendedName>
        <fullName evidence="3">Aminoglycoside phosphotransferase domain-containing protein</fullName>
    </recommendedName>
</protein>
<keyword evidence="2" id="KW-1185">Reference proteome</keyword>
<name>A0A8H3WJV9_9PEZI</name>
<dbReference type="AlphaFoldDB" id="A0A8H3WJV9"/>
<dbReference type="InterPro" id="IPR051678">
    <property type="entry name" value="AGP_Transferase"/>
</dbReference>
<gene>
    <name evidence="1" type="ORF">GQ607_004401</name>
</gene>
<evidence type="ECO:0000313" key="2">
    <source>
        <dbReference type="Proteomes" id="UP000434172"/>
    </source>
</evidence>
<dbReference type="Proteomes" id="UP000434172">
    <property type="component" value="Unassembled WGS sequence"/>
</dbReference>
<proteinExistence type="predicted"/>
<dbReference type="InterPro" id="IPR011009">
    <property type="entry name" value="Kinase-like_dom_sf"/>
</dbReference>
<accession>A0A8H3WJV9</accession>
<dbReference type="OrthoDB" id="10003767at2759"/>
<dbReference type="EMBL" id="WOWK01000018">
    <property type="protein sequence ID" value="KAF0328249.1"/>
    <property type="molecule type" value="Genomic_DNA"/>
</dbReference>
<evidence type="ECO:0000313" key="1">
    <source>
        <dbReference type="EMBL" id="KAF0328249.1"/>
    </source>
</evidence>
<comment type="caution">
    <text evidence="1">The sequence shown here is derived from an EMBL/GenBank/DDBJ whole genome shotgun (WGS) entry which is preliminary data.</text>
</comment>
<dbReference type="SUPFAM" id="SSF56112">
    <property type="entry name" value="Protein kinase-like (PK-like)"/>
    <property type="match status" value="1"/>
</dbReference>
<dbReference type="PANTHER" id="PTHR21310">
    <property type="entry name" value="AMINOGLYCOSIDE PHOSPHOTRANSFERASE-RELATED-RELATED"/>
    <property type="match status" value="1"/>
</dbReference>
<sequence>MASSSRATPSLPDVSPLPHSPYYTSLEMPVRIPLCPHYTKDDPESLLKYIRDHKHKHLKTLWKSHLLIEQKPKETGGWYYARWNPDKVPGPRDVKKMLDWYATKKLFNFPRVKSVKLLGTGFTNVYFLVRFYIMPGERAEVPEKVILRFSAPLYVTDDSEKDFDSRLDHEIAAICWVRRTGKVPRVFVYDPTGQNELRLEWLVMEPVEGFVLRKCIDQDYCTCQSGLHGLQPVARSYPLYGPEEKRRTDIELQDLYDSFLDSGRKCGGVPELGKFIGGLDIDRGDVNAVFKKGRFMDQRFDVARLKSKLVTKRGPFRTFEHYFDELFSVAYHDREEDNKYALKIELERRLGKQGFNYRDFFERIREEEAQEICVHNLNLDEGNILVDEDGKIKAVMGWEDVLAFPSSWFGHITDLVVAIGGIHDERFRPLNEVLGPFRYMGRWGYSAVMPFPKLDFGKIHRCPDSHLFSSTHFDINEARIPEPKKGLLKRILTRSEDR</sequence>
<organism evidence="1 2">
    <name type="scientific">Colletotrichum asianum</name>
    <dbReference type="NCBI Taxonomy" id="702518"/>
    <lineage>
        <taxon>Eukaryota</taxon>
        <taxon>Fungi</taxon>
        <taxon>Dikarya</taxon>
        <taxon>Ascomycota</taxon>
        <taxon>Pezizomycotina</taxon>
        <taxon>Sordariomycetes</taxon>
        <taxon>Hypocreomycetidae</taxon>
        <taxon>Glomerellales</taxon>
        <taxon>Glomerellaceae</taxon>
        <taxon>Colletotrichum</taxon>
        <taxon>Colletotrichum gloeosporioides species complex</taxon>
    </lineage>
</organism>